<dbReference type="EMBL" id="CCWP01000029">
    <property type="protein sequence ID" value="CEF01796.1"/>
    <property type="molecule type" value="Genomic_DNA"/>
</dbReference>
<sequence length="88" mass="9365">MRGFMRFIGLGRLLTVGAIAFAVTLAAALAAFLCDRLGVGIPWLPFGLHAVSVLGGLTAAVTLTAADIRNDIRRIGRNIEASERSERK</sequence>
<proteinExistence type="predicted"/>
<accession>A0ABM9R4T0</accession>
<feature type="transmembrane region" description="Helical" evidence="1">
    <location>
        <begin position="46"/>
        <end position="68"/>
    </location>
</feature>
<reference evidence="2 3" key="1">
    <citation type="submission" date="2014-09" db="EMBL/GenBank/DDBJ databases">
        <authorList>
            <person name="Bertelli C."/>
        </authorList>
    </citation>
    <scope>NUCLEOTIDE SEQUENCE [LARGE SCALE GENOMIC DNA]</scope>
    <source>
        <strain evidence="2 3">BIC1401111250</strain>
    </source>
</reference>
<keyword evidence="3" id="KW-1185">Reference proteome</keyword>
<keyword evidence="1" id="KW-0812">Transmembrane</keyword>
<organism evidence="2 3">
    <name type="scientific">Bifidobacterium longum subsp. infantis</name>
    <dbReference type="NCBI Taxonomy" id="1682"/>
    <lineage>
        <taxon>Bacteria</taxon>
        <taxon>Bacillati</taxon>
        <taxon>Actinomycetota</taxon>
        <taxon>Actinomycetes</taxon>
        <taxon>Bifidobacteriales</taxon>
        <taxon>Bifidobacteriaceae</taxon>
        <taxon>Bifidobacterium</taxon>
    </lineage>
</organism>
<evidence type="ECO:0000256" key="1">
    <source>
        <dbReference type="SAM" id="Phobius"/>
    </source>
</evidence>
<keyword evidence="1" id="KW-1133">Transmembrane helix</keyword>
<protein>
    <submittedName>
        <fullName evidence="2">Uncharacterized protein</fullName>
    </submittedName>
</protein>
<evidence type="ECO:0000313" key="2">
    <source>
        <dbReference type="EMBL" id="CEF01796.1"/>
    </source>
</evidence>
<evidence type="ECO:0000313" key="3">
    <source>
        <dbReference type="Proteomes" id="UP000043107"/>
    </source>
</evidence>
<dbReference type="Proteomes" id="UP000043107">
    <property type="component" value="Unassembled WGS sequence"/>
</dbReference>
<gene>
    <name evidence="2" type="ORF">BLIC_c01394</name>
</gene>
<keyword evidence="1" id="KW-0472">Membrane</keyword>
<dbReference type="RefSeq" id="WP_014484869.1">
    <property type="nucleotide sequence ID" value="NZ_CBCRZZ010000007.1"/>
</dbReference>
<name>A0ABM9R4T0_BIFLI</name>
<comment type="caution">
    <text evidence="2">The sequence shown here is derived from an EMBL/GenBank/DDBJ whole genome shotgun (WGS) entry which is preliminary data.</text>
</comment>